<evidence type="ECO:0000256" key="2">
    <source>
        <dbReference type="SAM" id="SignalP"/>
    </source>
</evidence>
<evidence type="ECO:0000259" key="3">
    <source>
        <dbReference type="PROSITE" id="PS50279"/>
    </source>
</evidence>
<dbReference type="WBParaSite" id="MCOS_0000836101-mRNA-1">
    <property type="protein sequence ID" value="MCOS_0000836101-mRNA-1"/>
    <property type="gene ID" value="MCOS_0000836101"/>
</dbReference>
<evidence type="ECO:0000256" key="1">
    <source>
        <dbReference type="ARBA" id="ARBA00023157"/>
    </source>
</evidence>
<dbReference type="Gene3D" id="4.10.410.10">
    <property type="entry name" value="Pancreatic trypsin inhibitor Kunitz domain"/>
    <property type="match status" value="1"/>
</dbReference>
<keyword evidence="1" id="KW-1015">Disulfide bond</keyword>
<protein>
    <submittedName>
        <fullName evidence="6">BPTI/Kunitz inhibitor domain-containing protein</fullName>
    </submittedName>
</protein>
<organism evidence="6">
    <name type="scientific">Mesocestoides corti</name>
    <name type="common">Flatworm</name>
    <dbReference type="NCBI Taxonomy" id="53468"/>
    <lineage>
        <taxon>Eukaryota</taxon>
        <taxon>Metazoa</taxon>
        <taxon>Spiralia</taxon>
        <taxon>Lophotrochozoa</taxon>
        <taxon>Platyhelminthes</taxon>
        <taxon>Cestoda</taxon>
        <taxon>Eucestoda</taxon>
        <taxon>Cyclophyllidea</taxon>
        <taxon>Mesocestoididae</taxon>
        <taxon>Mesocestoides</taxon>
    </lineage>
</organism>
<reference evidence="6" key="1">
    <citation type="submission" date="2017-02" db="UniProtKB">
        <authorList>
            <consortium name="WormBaseParasite"/>
        </authorList>
    </citation>
    <scope>IDENTIFICATION</scope>
</reference>
<dbReference type="PANTHER" id="PTHR10083:SF374">
    <property type="entry name" value="BPTI_KUNITZ INHIBITOR DOMAIN-CONTAINING PROTEIN"/>
    <property type="match status" value="1"/>
</dbReference>
<dbReference type="Proteomes" id="UP000267029">
    <property type="component" value="Unassembled WGS sequence"/>
</dbReference>
<dbReference type="AlphaFoldDB" id="A0A0R3UL32"/>
<name>A0A0R3UL32_MESCO</name>
<keyword evidence="5" id="KW-1185">Reference proteome</keyword>
<accession>A0A0R3UL32</accession>
<dbReference type="OrthoDB" id="4473401at2759"/>
<dbReference type="CDD" id="cd00109">
    <property type="entry name" value="Kunitz-type"/>
    <property type="match status" value="1"/>
</dbReference>
<feature type="domain" description="BPTI/Kunitz inhibitor" evidence="3">
    <location>
        <begin position="23"/>
        <end position="73"/>
    </location>
</feature>
<dbReference type="EMBL" id="UXSR01005499">
    <property type="protein sequence ID" value="VDD82359.1"/>
    <property type="molecule type" value="Genomic_DNA"/>
</dbReference>
<evidence type="ECO:0000313" key="4">
    <source>
        <dbReference type="EMBL" id="VDD82359.1"/>
    </source>
</evidence>
<keyword evidence="2" id="KW-0732">Signal</keyword>
<dbReference type="GO" id="GO:0004867">
    <property type="term" value="F:serine-type endopeptidase inhibitor activity"/>
    <property type="evidence" value="ECO:0007669"/>
    <property type="project" value="InterPro"/>
</dbReference>
<feature type="chain" id="PRO_5043132390" evidence="2">
    <location>
        <begin position="19"/>
        <end position="75"/>
    </location>
</feature>
<dbReference type="PANTHER" id="PTHR10083">
    <property type="entry name" value="KUNITZ-TYPE PROTEASE INHIBITOR-RELATED"/>
    <property type="match status" value="1"/>
</dbReference>
<dbReference type="InterPro" id="IPR036880">
    <property type="entry name" value="Kunitz_BPTI_sf"/>
</dbReference>
<dbReference type="GO" id="GO:0005615">
    <property type="term" value="C:extracellular space"/>
    <property type="evidence" value="ECO:0007669"/>
    <property type="project" value="TreeGrafter"/>
</dbReference>
<dbReference type="PROSITE" id="PS50279">
    <property type="entry name" value="BPTI_KUNITZ_2"/>
    <property type="match status" value="1"/>
</dbReference>
<reference evidence="4 5" key="2">
    <citation type="submission" date="2018-10" db="EMBL/GenBank/DDBJ databases">
        <authorList>
            <consortium name="Pathogen Informatics"/>
        </authorList>
    </citation>
    <scope>NUCLEOTIDE SEQUENCE [LARGE SCALE GENOMIC DNA]</scope>
</reference>
<dbReference type="STRING" id="53468.A0A0R3UL32"/>
<evidence type="ECO:0000313" key="6">
    <source>
        <dbReference type="WBParaSite" id="MCOS_0000836101-mRNA-1"/>
    </source>
</evidence>
<dbReference type="SMART" id="SM00131">
    <property type="entry name" value="KU"/>
    <property type="match status" value="1"/>
</dbReference>
<sequence>MIAVLALVAICLVSFTEARESYCLEEPDEGRCLIAMERWYFDADTNNCSTFTYGGCGGNKNNFKSYEECESKCMH</sequence>
<dbReference type="InterPro" id="IPR050098">
    <property type="entry name" value="TFPI/VKTCI-like"/>
</dbReference>
<evidence type="ECO:0000313" key="5">
    <source>
        <dbReference type="Proteomes" id="UP000267029"/>
    </source>
</evidence>
<dbReference type="PROSITE" id="PS00280">
    <property type="entry name" value="BPTI_KUNITZ_1"/>
    <property type="match status" value="1"/>
</dbReference>
<proteinExistence type="predicted"/>
<dbReference type="Pfam" id="PF00014">
    <property type="entry name" value="Kunitz_BPTI"/>
    <property type="match status" value="1"/>
</dbReference>
<dbReference type="InterPro" id="IPR020901">
    <property type="entry name" value="Prtase_inh_Kunz-CS"/>
</dbReference>
<feature type="signal peptide" evidence="2">
    <location>
        <begin position="1"/>
        <end position="18"/>
    </location>
</feature>
<dbReference type="InterPro" id="IPR002223">
    <property type="entry name" value="Kunitz_BPTI"/>
</dbReference>
<dbReference type="FunFam" id="4.10.410.10:FF:000006">
    <property type="entry name" value="Serine peptidase inhibitor, Kunitz type 1"/>
    <property type="match status" value="1"/>
</dbReference>
<dbReference type="PRINTS" id="PR00759">
    <property type="entry name" value="BASICPTASE"/>
</dbReference>
<dbReference type="SUPFAM" id="SSF57362">
    <property type="entry name" value="BPTI-like"/>
    <property type="match status" value="1"/>
</dbReference>
<gene>
    <name evidence="4" type="ORF">MCOS_LOCUS8362</name>
</gene>